<dbReference type="Proteomes" id="UP000184315">
    <property type="component" value="Unassembled WGS sequence"/>
</dbReference>
<dbReference type="STRING" id="671072.PL9214650069"/>
<accession>A0A1J1LQY2</accession>
<evidence type="ECO:0000313" key="1">
    <source>
        <dbReference type="EMBL" id="CUR34630.1"/>
    </source>
</evidence>
<proteinExistence type="predicted"/>
<name>A0A1J1LQY2_9CYAN</name>
<keyword evidence="2" id="KW-1185">Reference proteome</keyword>
<gene>
    <name evidence="1" type="ORF">PL9214650069</name>
</gene>
<organism evidence="1 2">
    <name type="scientific">Planktothrix tepida PCC 9214</name>
    <dbReference type="NCBI Taxonomy" id="671072"/>
    <lineage>
        <taxon>Bacteria</taxon>
        <taxon>Bacillati</taxon>
        <taxon>Cyanobacteriota</taxon>
        <taxon>Cyanophyceae</taxon>
        <taxon>Oscillatoriophycideae</taxon>
        <taxon>Oscillatoriales</taxon>
        <taxon>Microcoleaceae</taxon>
        <taxon>Planktothrix</taxon>
    </lineage>
</organism>
<dbReference type="EMBL" id="CZDF01000172">
    <property type="protein sequence ID" value="CUR34630.1"/>
    <property type="molecule type" value="Genomic_DNA"/>
</dbReference>
<evidence type="ECO:0000313" key="2">
    <source>
        <dbReference type="Proteomes" id="UP000184315"/>
    </source>
</evidence>
<dbReference type="AlphaFoldDB" id="A0A1J1LQY2"/>
<sequence>MRFFLTLGRNLLIFIFFEDLIPFTGINPLYRIQDLSVNDLNPRFLIQLGLSQLNPRIGCLKIRF</sequence>
<protein>
    <submittedName>
        <fullName evidence="1">Uncharacterized protein</fullName>
    </submittedName>
</protein>
<reference evidence="2" key="1">
    <citation type="submission" date="2015-10" db="EMBL/GenBank/DDBJ databases">
        <authorList>
            <person name="Regsiter A."/>
            <person name="william w."/>
        </authorList>
    </citation>
    <scope>NUCLEOTIDE SEQUENCE [LARGE SCALE GENOMIC DNA]</scope>
</reference>